<dbReference type="PANTHER" id="PTHR23100:SF0">
    <property type="entry name" value="ARGININE BIOSYNTHESIS BIFUNCTIONAL PROTEIN ARGJ, MITOCHONDRIAL"/>
    <property type="match status" value="1"/>
</dbReference>
<dbReference type="HAMAP" id="MF_01106">
    <property type="entry name" value="ArgJ"/>
    <property type="match status" value="1"/>
</dbReference>
<dbReference type="CDD" id="cd02152">
    <property type="entry name" value="OAT"/>
    <property type="match status" value="1"/>
</dbReference>
<dbReference type="EMBL" id="JAAGNX010000002">
    <property type="protein sequence ID" value="NDV62594.1"/>
    <property type="molecule type" value="Genomic_DNA"/>
</dbReference>
<dbReference type="SUPFAM" id="SSF56266">
    <property type="entry name" value="DmpA/ArgJ-like"/>
    <property type="match status" value="1"/>
</dbReference>
<dbReference type="EC" id="2.3.1.1" evidence="8"/>
<evidence type="ECO:0000256" key="2">
    <source>
        <dbReference type="ARBA" id="ARBA00011475"/>
    </source>
</evidence>
<reference evidence="9 10" key="1">
    <citation type="submission" date="2020-02" db="EMBL/GenBank/DDBJ databases">
        <title>Albibacoteraceae fam. nov., the first described family within the subdivision 4 Verrucomicrobia.</title>
        <authorList>
            <person name="Xi F."/>
        </authorList>
    </citation>
    <scope>NUCLEOTIDE SEQUENCE [LARGE SCALE GENOMIC DNA]</scope>
    <source>
        <strain evidence="9 10">CK1056</strain>
    </source>
</reference>
<evidence type="ECO:0000313" key="9">
    <source>
        <dbReference type="EMBL" id="NDV62594.1"/>
    </source>
</evidence>
<evidence type="ECO:0000256" key="8">
    <source>
        <dbReference type="HAMAP-Rule" id="MF_01106"/>
    </source>
</evidence>
<feature type="site" description="Cleavage; by autolysis" evidence="8">
    <location>
        <begin position="196"/>
        <end position="197"/>
    </location>
</feature>
<keyword evidence="5 8" id="KW-0808">Transferase</keyword>
<feature type="binding site" evidence="8">
    <location>
        <position position="197"/>
    </location>
    <ligand>
        <name>substrate</name>
    </ligand>
</feature>
<proteinExistence type="inferred from homology"/>
<dbReference type="UniPathway" id="UPA00068">
    <property type="reaction ID" value="UER00106"/>
</dbReference>
<dbReference type="Gene3D" id="3.10.20.340">
    <property type="entry name" value="ArgJ beta chain, C-terminal domain"/>
    <property type="match status" value="1"/>
</dbReference>
<keyword evidence="8" id="KW-0511">Multifunctional enzyme</keyword>
<dbReference type="RefSeq" id="WP_163964731.1">
    <property type="nucleotide sequence ID" value="NZ_JAAGNX010000002.1"/>
</dbReference>
<keyword evidence="7 8" id="KW-0012">Acyltransferase</keyword>
<accession>A0A6B2M3B9</accession>
<dbReference type="AlphaFoldDB" id="A0A6B2M3B9"/>
<feature type="active site" description="Nucleophile" evidence="8">
    <location>
        <position position="197"/>
    </location>
</feature>
<dbReference type="InterPro" id="IPR002813">
    <property type="entry name" value="Arg_biosynth_ArgJ"/>
</dbReference>
<dbReference type="EC" id="2.3.1.35" evidence="8"/>
<feature type="site" description="Involved in the stabilization of negative charge on the oxyanion by the formation of the oxyanion hole" evidence="8">
    <location>
        <position position="122"/>
    </location>
</feature>
<comment type="caution">
    <text evidence="8">Lacks conserved residue(s) required for the propagation of feature annotation.</text>
</comment>
<dbReference type="Pfam" id="PF01960">
    <property type="entry name" value="ArgJ"/>
    <property type="match status" value="1"/>
</dbReference>
<keyword evidence="4 8" id="KW-0028">Amino-acid biosynthesis</keyword>
<dbReference type="Gene3D" id="3.60.70.12">
    <property type="entry name" value="L-amino peptidase D-ALA esterase/amidase"/>
    <property type="match status" value="1"/>
</dbReference>
<feature type="binding site" evidence="8">
    <location>
        <position position="186"/>
    </location>
    <ligand>
        <name>substrate</name>
    </ligand>
</feature>
<feature type="binding site" evidence="8">
    <location>
        <position position="409"/>
    </location>
    <ligand>
        <name>substrate</name>
    </ligand>
</feature>
<dbReference type="NCBIfam" id="NF003802">
    <property type="entry name" value="PRK05388.1"/>
    <property type="match status" value="1"/>
</dbReference>
<evidence type="ECO:0000256" key="3">
    <source>
        <dbReference type="ARBA" id="ARBA00022571"/>
    </source>
</evidence>
<sequence length="412" mass="43513">MDDFQIIEETSGLVDTPGFLATGVHCDIRNKADGRLDLALVVSETPCTVAGVFTQNKMAAAPVRLGREQLASGIAARGFVANSGNANACTGPEGLVDALKMRELAAAELGFKPEEVFVCSTGRIGERLPMDQIAKGLTDGKITLGTNSADGLKAAEAILTSDTYSKLVSVEVPTSRGTVRISGMAKGAGMIEPNMATMLAFICTDGQVGATDLQAVLSEAVDASFNAVTVDGDESTNDTALFLANGISGVELSPKSADWQAFKKAVAYVCHTLAMKIVGDGEKITKVVEISIEGAATEKEANMAARAIANSLLVKSSWYGNDPNWGRLMDALGYSGAQVSEETVELQYANAVKEPVAVFSKGRTFHENKPLWKEVVSAKTFSILFNLGQGNASCRVWSTDLTEGYVNFNKSE</sequence>
<evidence type="ECO:0000256" key="4">
    <source>
        <dbReference type="ARBA" id="ARBA00022605"/>
    </source>
</evidence>
<comment type="similarity">
    <text evidence="1 8">Belongs to the ArgJ family.</text>
</comment>
<comment type="catalytic activity">
    <reaction evidence="8">
        <text>N(2)-acetyl-L-ornithine + L-glutamate = N-acetyl-L-glutamate + L-ornithine</text>
        <dbReference type="Rhea" id="RHEA:15349"/>
        <dbReference type="ChEBI" id="CHEBI:29985"/>
        <dbReference type="ChEBI" id="CHEBI:44337"/>
        <dbReference type="ChEBI" id="CHEBI:46911"/>
        <dbReference type="ChEBI" id="CHEBI:57805"/>
        <dbReference type="EC" id="2.3.1.35"/>
    </reaction>
</comment>
<feature type="site" description="Involved in the stabilization of negative charge on the oxyanion by the formation of the oxyanion hole" evidence="8">
    <location>
        <position position="121"/>
    </location>
</feature>
<comment type="catalytic activity">
    <reaction evidence="8">
        <text>L-glutamate + acetyl-CoA = N-acetyl-L-glutamate + CoA + H(+)</text>
        <dbReference type="Rhea" id="RHEA:24292"/>
        <dbReference type="ChEBI" id="CHEBI:15378"/>
        <dbReference type="ChEBI" id="CHEBI:29985"/>
        <dbReference type="ChEBI" id="CHEBI:44337"/>
        <dbReference type="ChEBI" id="CHEBI:57287"/>
        <dbReference type="ChEBI" id="CHEBI:57288"/>
        <dbReference type="EC" id="2.3.1.1"/>
    </reaction>
</comment>
<comment type="function">
    <text evidence="8">Catalyzes two activities which are involved in the cyclic version of arginine biosynthesis: the synthesis of N-acetylglutamate from glutamate and acetyl-CoA as the acetyl donor, and of ornithine by transacetylation between N(2)-acetylornithine and glutamate.</text>
</comment>
<comment type="caution">
    <text evidence="9">The sequence shown here is derived from an EMBL/GenBank/DDBJ whole genome shotgun (WGS) entry which is preliminary data.</text>
</comment>
<dbReference type="GO" id="GO:0006526">
    <property type="term" value="P:L-arginine biosynthetic process"/>
    <property type="evidence" value="ECO:0007669"/>
    <property type="project" value="UniProtKB-UniRule"/>
</dbReference>
<comment type="pathway">
    <text evidence="8">Amino-acid biosynthesis; L-arginine biosynthesis; N(2)-acetyl-L-ornithine from L-glutamate: step 1/4.</text>
</comment>
<dbReference type="FunFam" id="3.60.70.12:FF:000001">
    <property type="entry name" value="Arginine biosynthesis bifunctional protein ArgJ, chloroplastic"/>
    <property type="match status" value="1"/>
</dbReference>
<comment type="pathway">
    <text evidence="8">Amino-acid biosynthesis; L-arginine biosynthesis; L-ornithine and N-acetyl-L-glutamate from L-glutamate and N(2)-acetyl-L-ornithine (cyclic): step 1/1.</text>
</comment>
<dbReference type="GO" id="GO:0005737">
    <property type="term" value="C:cytoplasm"/>
    <property type="evidence" value="ECO:0007669"/>
    <property type="project" value="UniProtKB-SubCell"/>
</dbReference>
<feature type="binding site" evidence="8">
    <location>
        <position position="282"/>
    </location>
    <ligand>
        <name>substrate</name>
    </ligand>
</feature>
<keyword evidence="10" id="KW-1185">Reference proteome</keyword>
<evidence type="ECO:0000256" key="5">
    <source>
        <dbReference type="ARBA" id="ARBA00022679"/>
    </source>
</evidence>
<feature type="chain" id="PRO_5025744069" description="Arginine biosynthesis bifunctional protein ArgJ beta chain" evidence="8">
    <location>
        <begin position="197"/>
        <end position="412"/>
    </location>
</feature>
<dbReference type="InterPro" id="IPR042195">
    <property type="entry name" value="ArgJ_beta_C"/>
</dbReference>
<dbReference type="Proteomes" id="UP000478417">
    <property type="component" value="Unassembled WGS sequence"/>
</dbReference>
<keyword evidence="8" id="KW-0963">Cytoplasm</keyword>
<keyword evidence="6 8" id="KW-0068">Autocatalytic cleavage</keyword>
<evidence type="ECO:0000256" key="6">
    <source>
        <dbReference type="ARBA" id="ARBA00022813"/>
    </source>
</evidence>
<protein>
    <recommendedName>
        <fullName evidence="8">Arginine biosynthesis bifunctional protein ArgJ</fullName>
    </recommendedName>
    <domain>
        <recommendedName>
            <fullName evidence="8">Glutamate N-acetyltransferase</fullName>
            <ecNumber evidence="8">2.3.1.35</ecNumber>
        </recommendedName>
        <alternativeName>
            <fullName evidence="8">Ornithine acetyltransferase</fullName>
            <shortName evidence="8">OATase</shortName>
        </alternativeName>
        <alternativeName>
            <fullName evidence="8">Ornithine transacetylase</fullName>
        </alternativeName>
    </domain>
    <domain>
        <recommendedName>
            <fullName evidence="8">Amino-acid acetyltransferase</fullName>
            <ecNumber evidence="8">2.3.1.1</ecNumber>
        </recommendedName>
        <alternativeName>
            <fullName evidence="8">N-acetylglutamate synthase</fullName>
            <shortName evidence="8">AGSase</shortName>
        </alternativeName>
    </domain>
    <component>
        <recommendedName>
            <fullName evidence="8">Arginine biosynthesis bifunctional protein ArgJ alpha chain</fullName>
        </recommendedName>
    </component>
    <component>
        <recommendedName>
            <fullName evidence="8">Arginine biosynthesis bifunctional protein ArgJ beta chain</fullName>
        </recommendedName>
    </component>
</protein>
<name>A0A6B2M3B9_9BACT</name>
<feature type="chain" id="PRO_5025744070" description="Arginine biosynthesis bifunctional protein ArgJ alpha chain" evidence="8">
    <location>
        <begin position="1"/>
        <end position="196"/>
    </location>
</feature>
<evidence type="ECO:0000256" key="7">
    <source>
        <dbReference type="ARBA" id="ARBA00023315"/>
    </source>
</evidence>
<dbReference type="GO" id="GO:0004358">
    <property type="term" value="F:L-glutamate N-acetyltransferase activity, acting on acetyl-L-ornithine as donor"/>
    <property type="evidence" value="ECO:0007669"/>
    <property type="project" value="UniProtKB-UniRule"/>
</dbReference>
<dbReference type="InterPro" id="IPR016117">
    <property type="entry name" value="ArgJ-like_dom_sf"/>
</dbReference>
<comment type="subcellular location">
    <subcellularLocation>
        <location evidence="8">Cytoplasm</location>
    </subcellularLocation>
</comment>
<evidence type="ECO:0000256" key="1">
    <source>
        <dbReference type="ARBA" id="ARBA00006774"/>
    </source>
</evidence>
<evidence type="ECO:0000313" key="10">
    <source>
        <dbReference type="Proteomes" id="UP000478417"/>
    </source>
</evidence>
<feature type="binding site" evidence="8">
    <location>
        <position position="160"/>
    </location>
    <ligand>
        <name>substrate</name>
    </ligand>
</feature>
<keyword evidence="3 8" id="KW-0055">Arginine biosynthesis</keyword>
<dbReference type="GO" id="GO:0004042">
    <property type="term" value="F:L-glutamate N-acetyltransferase activity"/>
    <property type="evidence" value="ECO:0007669"/>
    <property type="project" value="UniProtKB-UniRule"/>
</dbReference>
<comment type="subunit">
    <text evidence="2 8">Heterotetramer of two alpha and two beta chains.</text>
</comment>
<dbReference type="NCBIfam" id="TIGR00120">
    <property type="entry name" value="ArgJ"/>
    <property type="match status" value="1"/>
</dbReference>
<dbReference type="PANTHER" id="PTHR23100">
    <property type="entry name" value="ARGININE BIOSYNTHESIS BIFUNCTIONAL PROTEIN ARGJ"/>
    <property type="match status" value="1"/>
</dbReference>
<gene>
    <name evidence="8 9" type="primary">argJ</name>
    <name evidence="9" type="ORF">G0Q06_09035</name>
</gene>
<dbReference type="GO" id="GO:0006592">
    <property type="term" value="P:ornithine biosynthetic process"/>
    <property type="evidence" value="ECO:0007669"/>
    <property type="project" value="TreeGrafter"/>
</dbReference>
<organism evidence="9 10">
    <name type="scientific">Oceanipulchritudo coccoides</name>
    <dbReference type="NCBI Taxonomy" id="2706888"/>
    <lineage>
        <taxon>Bacteria</taxon>
        <taxon>Pseudomonadati</taxon>
        <taxon>Verrucomicrobiota</taxon>
        <taxon>Opitutia</taxon>
        <taxon>Puniceicoccales</taxon>
        <taxon>Oceanipulchritudinaceae</taxon>
        <taxon>Oceanipulchritudo</taxon>
    </lineage>
</organism>